<evidence type="ECO:0000256" key="1">
    <source>
        <dbReference type="SAM" id="Phobius"/>
    </source>
</evidence>
<proteinExistence type="predicted"/>
<sequence>MATVFFTAVFFVSVALGAAATFVAVAFTAPVPVFVSVAVAFFIAVDFAGLFLTAAPCAAPGLSVPSPVAFFEEAAFVATAFFAAVFFVAVFFATMAAAPSHIL</sequence>
<dbReference type="EMBL" id="CP163431">
    <property type="protein sequence ID" value="XDQ00246.1"/>
    <property type="molecule type" value="Genomic_DNA"/>
</dbReference>
<dbReference type="RefSeq" id="WP_369187076.1">
    <property type="nucleotide sequence ID" value="NZ_CP163431.1"/>
</dbReference>
<gene>
    <name evidence="2" type="ORF">AB5J58_08675</name>
</gene>
<keyword evidence="1" id="KW-0812">Transmembrane</keyword>
<evidence type="ECO:0000313" key="2">
    <source>
        <dbReference type="EMBL" id="XDQ00246.1"/>
    </source>
</evidence>
<feature type="transmembrane region" description="Helical" evidence="1">
    <location>
        <begin position="38"/>
        <end position="62"/>
    </location>
</feature>
<evidence type="ECO:0008006" key="3">
    <source>
        <dbReference type="Google" id="ProtNLM"/>
    </source>
</evidence>
<organism evidence="2">
    <name type="scientific">Streptomyces sp. R08</name>
    <dbReference type="NCBI Taxonomy" id="3238624"/>
    <lineage>
        <taxon>Bacteria</taxon>
        <taxon>Bacillati</taxon>
        <taxon>Actinomycetota</taxon>
        <taxon>Actinomycetes</taxon>
        <taxon>Kitasatosporales</taxon>
        <taxon>Streptomycetaceae</taxon>
        <taxon>Streptomyces</taxon>
    </lineage>
</organism>
<feature type="transmembrane region" description="Helical" evidence="1">
    <location>
        <begin position="74"/>
        <end position="98"/>
    </location>
</feature>
<protein>
    <recommendedName>
        <fullName evidence="3">Secreted peptide</fullName>
    </recommendedName>
</protein>
<dbReference type="AlphaFoldDB" id="A0AB39M5C0"/>
<keyword evidence="1" id="KW-1133">Transmembrane helix</keyword>
<accession>A0AB39M5C0</accession>
<keyword evidence="1" id="KW-0472">Membrane</keyword>
<name>A0AB39M5C0_9ACTN</name>
<reference evidence="2" key="1">
    <citation type="submission" date="2024-07" db="EMBL/GenBank/DDBJ databases">
        <authorList>
            <person name="Yu S.T."/>
        </authorList>
    </citation>
    <scope>NUCLEOTIDE SEQUENCE</scope>
    <source>
        <strain evidence="2">R08</strain>
    </source>
</reference>